<gene>
    <name evidence="8" type="ORF">GCM10010339_93240</name>
</gene>
<reference evidence="8" key="1">
    <citation type="journal article" date="2014" name="Int. J. Syst. Evol. Microbiol.">
        <title>Complete genome sequence of Corynebacterium casei LMG S-19264T (=DSM 44701T), isolated from a smear-ripened cheese.</title>
        <authorList>
            <consortium name="US DOE Joint Genome Institute (JGI-PGF)"/>
            <person name="Walter F."/>
            <person name="Albersmeier A."/>
            <person name="Kalinowski J."/>
            <person name="Ruckert C."/>
        </authorList>
    </citation>
    <scope>NUCLEOTIDE SEQUENCE</scope>
    <source>
        <strain evidence="8">JCM 4714</strain>
    </source>
</reference>
<keyword evidence="5 7" id="KW-0408">Iron</keyword>
<comment type="caution">
    <text evidence="8">The sequence shown here is derived from an EMBL/GenBank/DDBJ whole genome shotgun (WGS) entry which is preliminary data.</text>
</comment>
<dbReference type="InterPro" id="IPR036396">
    <property type="entry name" value="Cyt_P450_sf"/>
</dbReference>
<dbReference type="InterPro" id="IPR002397">
    <property type="entry name" value="Cyt_P450_B"/>
</dbReference>
<evidence type="ECO:0000256" key="1">
    <source>
        <dbReference type="ARBA" id="ARBA00010617"/>
    </source>
</evidence>
<dbReference type="EMBL" id="BMVG01000079">
    <property type="protein sequence ID" value="GHE16187.1"/>
    <property type="molecule type" value="Genomic_DNA"/>
</dbReference>
<dbReference type="GO" id="GO:0016705">
    <property type="term" value="F:oxidoreductase activity, acting on paired donors, with incorporation or reduction of molecular oxygen"/>
    <property type="evidence" value="ECO:0007669"/>
    <property type="project" value="InterPro"/>
</dbReference>
<dbReference type="PRINTS" id="PR00359">
    <property type="entry name" value="BP450"/>
</dbReference>
<evidence type="ECO:0000256" key="5">
    <source>
        <dbReference type="ARBA" id="ARBA00023004"/>
    </source>
</evidence>
<evidence type="ECO:0000256" key="4">
    <source>
        <dbReference type="ARBA" id="ARBA00023002"/>
    </source>
</evidence>
<keyword evidence="4 7" id="KW-0560">Oxidoreductase</keyword>
<sequence length="413" mass="45906">MTELTSTEPGTQVRAFPLERGCPFAPPQQYAELREAEPVSKVKLKYNGREAWLLTRYEDMQQMLRDPRFESDIADPGYPLQFAFPLDLLEQGIVSKTLFHMDPPVHTKHRMILMPELTARQVEAMRPRTQEIVDELIDAILAQGPGPVDLVKTLTAPLPSIQTAEQLDLPRDTTDLFYRWIALLVTQGTAEEHASANAEVEMLLHRLIAERKANPGTDLISNIIKRNDERGGELSDLDLSALVRTMIAGGHESTLNGMTVGIFTLLTHPEQAALLREHPELGGQAVDELMRYSTVSDHGTVRVAKEDAEIGGVLIKKGEGVICALQAANRDPRVFSNPDTLDFHRKEASANLAFGSGHHRCAGQTLVRMQMEVLFSTLLRRIPGLRLATPVDELPFKGETALIDGLHELPVTW</sequence>
<keyword evidence="9" id="KW-1185">Reference proteome</keyword>
<evidence type="ECO:0000313" key="9">
    <source>
        <dbReference type="Proteomes" id="UP000655443"/>
    </source>
</evidence>
<dbReference type="InterPro" id="IPR001128">
    <property type="entry name" value="Cyt_P450"/>
</dbReference>
<evidence type="ECO:0000256" key="6">
    <source>
        <dbReference type="ARBA" id="ARBA00023033"/>
    </source>
</evidence>
<organism evidence="8 9">
    <name type="scientific">Streptomyces alanosinicus</name>
    <dbReference type="NCBI Taxonomy" id="68171"/>
    <lineage>
        <taxon>Bacteria</taxon>
        <taxon>Bacillati</taxon>
        <taxon>Actinomycetota</taxon>
        <taxon>Actinomycetes</taxon>
        <taxon>Kitasatosporales</taxon>
        <taxon>Streptomycetaceae</taxon>
        <taxon>Streptomyces</taxon>
    </lineage>
</organism>
<dbReference type="PANTHER" id="PTHR46696:SF1">
    <property type="entry name" value="CYTOCHROME P450 YJIB-RELATED"/>
    <property type="match status" value="1"/>
</dbReference>
<reference evidence="8" key="2">
    <citation type="submission" date="2020-09" db="EMBL/GenBank/DDBJ databases">
        <authorList>
            <person name="Sun Q."/>
            <person name="Ohkuma M."/>
        </authorList>
    </citation>
    <scope>NUCLEOTIDE SEQUENCE</scope>
    <source>
        <strain evidence="8">JCM 4714</strain>
    </source>
</reference>
<evidence type="ECO:0000256" key="7">
    <source>
        <dbReference type="RuleBase" id="RU000461"/>
    </source>
</evidence>
<dbReference type="FunFam" id="1.10.630.10:FF:000018">
    <property type="entry name" value="Cytochrome P450 monooxygenase"/>
    <property type="match status" value="1"/>
</dbReference>
<evidence type="ECO:0000313" key="8">
    <source>
        <dbReference type="EMBL" id="GHE16187.1"/>
    </source>
</evidence>
<dbReference type="Gene3D" id="1.10.630.10">
    <property type="entry name" value="Cytochrome P450"/>
    <property type="match status" value="1"/>
</dbReference>
<name>A0A918YUW4_9ACTN</name>
<dbReference type="PROSITE" id="PS00086">
    <property type="entry name" value="CYTOCHROME_P450"/>
    <property type="match status" value="1"/>
</dbReference>
<dbReference type="Pfam" id="PF00067">
    <property type="entry name" value="p450"/>
    <property type="match status" value="1"/>
</dbReference>
<evidence type="ECO:0000256" key="3">
    <source>
        <dbReference type="ARBA" id="ARBA00022723"/>
    </source>
</evidence>
<dbReference type="PANTHER" id="PTHR46696">
    <property type="entry name" value="P450, PUTATIVE (EUROFUNG)-RELATED"/>
    <property type="match status" value="1"/>
</dbReference>
<dbReference type="InterPro" id="IPR017972">
    <property type="entry name" value="Cyt_P450_CS"/>
</dbReference>
<dbReference type="SUPFAM" id="SSF48264">
    <property type="entry name" value="Cytochrome P450"/>
    <property type="match status" value="1"/>
</dbReference>
<dbReference type="GO" id="GO:0005506">
    <property type="term" value="F:iron ion binding"/>
    <property type="evidence" value="ECO:0007669"/>
    <property type="project" value="InterPro"/>
</dbReference>
<dbReference type="GO" id="GO:0020037">
    <property type="term" value="F:heme binding"/>
    <property type="evidence" value="ECO:0007669"/>
    <property type="project" value="InterPro"/>
</dbReference>
<dbReference type="AlphaFoldDB" id="A0A918YUW4"/>
<dbReference type="RefSeq" id="WP_189959867.1">
    <property type="nucleotide sequence ID" value="NZ_BMVG01000079.1"/>
</dbReference>
<keyword evidence="6 7" id="KW-0503">Monooxygenase</keyword>
<evidence type="ECO:0000256" key="2">
    <source>
        <dbReference type="ARBA" id="ARBA00022617"/>
    </source>
</evidence>
<protein>
    <submittedName>
        <fullName evidence="8">Cytochrome P450</fullName>
    </submittedName>
</protein>
<keyword evidence="2 7" id="KW-0349">Heme</keyword>
<dbReference type="Proteomes" id="UP000655443">
    <property type="component" value="Unassembled WGS sequence"/>
</dbReference>
<proteinExistence type="inferred from homology"/>
<dbReference type="GO" id="GO:0004497">
    <property type="term" value="F:monooxygenase activity"/>
    <property type="evidence" value="ECO:0007669"/>
    <property type="project" value="UniProtKB-KW"/>
</dbReference>
<keyword evidence="3 7" id="KW-0479">Metal-binding</keyword>
<comment type="similarity">
    <text evidence="1 7">Belongs to the cytochrome P450 family.</text>
</comment>
<accession>A0A918YUW4</accession>
<dbReference type="CDD" id="cd11030">
    <property type="entry name" value="CYP105-like"/>
    <property type="match status" value="1"/>
</dbReference>